<organism evidence="1 2">
    <name type="scientific">Phaseolus angularis</name>
    <name type="common">Azuki bean</name>
    <name type="synonym">Vigna angularis</name>
    <dbReference type="NCBI Taxonomy" id="3914"/>
    <lineage>
        <taxon>Eukaryota</taxon>
        <taxon>Viridiplantae</taxon>
        <taxon>Streptophyta</taxon>
        <taxon>Embryophyta</taxon>
        <taxon>Tracheophyta</taxon>
        <taxon>Spermatophyta</taxon>
        <taxon>Magnoliopsida</taxon>
        <taxon>eudicotyledons</taxon>
        <taxon>Gunneridae</taxon>
        <taxon>Pentapetalae</taxon>
        <taxon>rosids</taxon>
        <taxon>fabids</taxon>
        <taxon>Fabales</taxon>
        <taxon>Fabaceae</taxon>
        <taxon>Papilionoideae</taxon>
        <taxon>50 kb inversion clade</taxon>
        <taxon>NPAAA clade</taxon>
        <taxon>indigoferoid/millettioid clade</taxon>
        <taxon>Phaseoleae</taxon>
        <taxon>Vigna</taxon>
    </lineage>
</organism>
<accession>A0A8T0L1F5</accession>
<gene>
    <name evidence="1" type="ORF">HKW66_Vig0041830</name>
</gene>
<sequence length="180" mass="20309">MADIVTENEALLAIIVDQEASIAKLEKAVDKLEMFADYELVLSGVLKSIRKKYLDMEGDDVDKSNSEKVSDMLLADFGTTNIQQDYEILDFGVKKSNSKKDLVMEGDDVEKSNLEEVSDIIRDDVVKSFNEIGCDVLGNEEMDIQNSDILKAQPRMRVKSLSLRTPGTILDRKKKCRRIE</sequence>
<protein>
    <submittedName>
        <fullName evidence="1">Uncharacterized protein</fullName>
    </submittedName>
</protein>
<dbReference type="EMBL" id="JABFOF010000002">
    <property type="protein sequence ID" value="KAG2404928.1"/>
    <property type="molecule type" value="Genomic_DNA"/>
</dbReference>
<evidence type="ECO:0000313" key="2">
    <source>
        <dbReference type="Proteomes" id="UP000743370"/>
    </source>
</evidence>
<name>A0A8T0L1F5_PHAAN</name>
<dbReference type="Proteomes" id="UP000743370">
    <property type="component" value="Unassembled WGS sequence"/>
</dbReference>
<reference evidence="1 2" key="1">
    <citation type="submission" date="2020-05" db="EMBL/GenBank/DDBJ databases">
        <title>Vigna angularis (adzuki bean) Var. LongXiaoDou No. 4 denovo assembly.</title>
        <authorList>
            <person name="Xiang H."/>
        </authorList>
    </citation>
    <scope>NUCLEOTIDE SEQUENCE [LARGE SCALE GENOMIC DNA]</scope>
    <source>
        <tissue evidence="1">Leaf</tissue>
    </source>
</reference>
<proteinExistence type="predicted"/>
<dbReference type="AlphaFoldDB" id="A0A8T0L1F5"/>
<comment type="caution">
    <text evidence="1">The sequence shown here is derived from an EMBL/GenBank/DDBJ whole genome shotgun (WGS) entry which is preliminary data.</text>
</comment>
<evidence type="ECO:0000313" key="1">
    <source>
        <dbReference type="EMBL" id="KAG2404928.1"/>
    </source>
</evidence>